<dbReference type="PANTHER" id="PTHR37260:SF2">
    <property type="entry name" value="PROTEIN ECERIFERUM 16"/>
    <property type="match status" value="1"/>
</dbReference>
<keyword evidence="3" id="KW-1185">Reference proteome</keyword>
<feature type="region of interest" description="Disordered" evidence="1">
    <location>
        <begin position="369"/>
        <end position="398"/>
    </location>
</feature>
<dbReference type="InterPro" id="IPR053342">
    <property type="entry name" value="Exosome_cofactor/PTGS_suppr"/>
</dbReference>
<dbReference type="EMBL" id="KK785107">
    <property type="protein sequence ID" value="KDO49570.1"/>
    <property type="molecule type" value="Genomic_DNA"/>
</dbReference>
<dbReference type="PANTHER" id="PTHR37260">
    <property type="entry name" value="PHOSPHORELAY PROTEIN"/>
    <property type="match status" value="1"/>
</dbReference>
<feature type="compositionally biased region" description="Low complexity" evidence="1">
    <location>
        <begin position="369"/>
        <end position="382"/>
    </location>
</feature>
<accession>A0A067E6R6</accession>
<evidence type="ECO:0000256" key="1">
    <source>
        <dbReference type="SAM" id="MobiDB-lite"/>
    </source>
</evidence>
<feature type="compositionally biased region" description="Basic and acidic residues" evidence="1">
    <location>
        <begin position="219"/>
        <end position="230"/>
    </location>
</feature>
<feature type="region of interest" description="Disordered" evidence="1">
    <location>
        <begin position="200"/>
        <end position="230"/>
    </location>
</feature>
<feature type="compositionally biased region" description="Basic residues" evidence="1">
    <location>
        <begin position="7"/>
        <end position="25"/>
    </location>
</feature>
<reference evidence="2 3" key="1">
    <citation type="submission" date="2014-04" db="EMBL/GenBank/DDBJ databases">
        <authorList>
            <consortium name="International Citrus Genome Consortium"/>
            <person name="Gmitter F."/>
            <person name="Chen C."/>
            <person name="Farmerie W."/>
            <person name="Harkins T."/>
            <person name="Desany B."/>
            <person name="Mohiuddin M."/>
            <person name="Kodira C."/>
            <person name="Borodovsky M."/>
            <person name="Lomsadze A."/>
            <person name="Burns P."/>
            <person name="Jenkins J."/>
            <person name="Prochnik S."/>
            <person name="Shu S."/>
            <person name="Chapman J."/>
            <person name="Pitluck S."/>
            <person name="Schmutz J."/>
            <person name="Rokhsar D."/>
        </authorList>
    </citation>
    <scope>NUCLEOTIDE SEQUENCE</scope>
</reference>
<feature type="region of interest" description="Disordered" evidence="1">
    <location>
        <begin position="1"/>
        <end position="88"/>
    </location>
</feature>
<protein>
    <submittedName>
        <fullName evidence="2">Uncharacterized protein</fullName>
    </submittedName>
</protein>
<dbReference type="Proteomes" id="UP000027120">
    <property type="component" value="Unassembled WGS sequence"/>
</dbReference>
<feature type="region of interest" description="Disordered" evidence="1">
    <location>
        <begin position="414"/>
        <end position="456"/>
    </location>
</feature>
<dbReference type="STRING" id="2711.A0A067E6R6"/>
<evidence type="ECO:0000313" key="2">
    <source>
        <dbReference type="EMBL" id="KDO49570.1"/>
    </source>
</evidence>
<dbReference type="eggNOG" id="ENOG502QPUK">
    <property type="taxonomic scope" value="Eukaryota"/>
</dbReference>
<organism evidence="2 3">
    <name type="scientific">Citrus sinensis</name>
    <name type="common">Sweet orange</name>
    <name type="synonym">Citrus aurantium var. sinensis</name>
    <dbReference type="NCBI Taxonomy" id="2711"/>
    <lineage>
        <taxon>Eukaryota</taxon>
        <taxon>Viridiplantae</taxon>
        <taxon>Streptophyta</taxon>
        <taxon>Embryophyta</taxon>
        <taxon>Tracheophyta</taxon>
        <taxon>Spermatophyta</taxon>
        <taxon>Magnoliopsida</taxon>
        <taxon>eudicotyledons</taxon>
        <taxon>Gunneridae</taxon>
        <taxon>Pentapetalae</taxon>
        <taxon>rosids</taxon>
        <taxon>malvids</taxon>
        <taxon>Sapindales</taxon>
        <taxon>Rutaceae</taxon>
        <taxon>Aurantioideae</taxon>
        <taxon>Citrus</taxon>
    </lineage>
</organism>
<sequence length="456" mass="49266">MDAKALAKSKRAHSQQHKNKSHPNQKLKAPVVASDNAGGKEKQPGKQAGAGTREARRLSKLPSNWDRYEDGSDMDSEDTTSQASDFVVPKSKGADYRHLIAEAQSQSLSQSQSHSYSDTFPLLDDVMPGGFAPGMGPMLSVRGEGILSWVGDDNFVVEDKTTAFQEASFLSLNLNALAEHLAKVDLSQRLFVEADLLPSESGTEGSIASSNQEPGLMQTEHESEADVGISRDIDIASKDFPEGEEEEESVAHKVKAAANISEDKASTDFREKVKIVDTKSTSVVGHKNVDAIFSNQRSALVNQTKNDVPSSQYDRFGQDKALEPPAQFNENSVSVSKNLPTFEATAAEAELDMLLDSFNDTGFSYSSSSKFSNSSVSQQTSSTAPPQLSRKGPDLSKSASVTASFDDVLDDLLEETSNLMNPNGLSRPHEAQSSSSSQSVKKSKVLDDFDSWLDTI</sequence>
<feature type="compositionally biased region" description="Polar residues" evidence="1">
    <location>
        <begin position="200"/>
        <end position="213"/>
    </location>
</feature>
<name>A0A067E6R6_CITSI</name>
<feature type="compositionally biased region" description="Polar residues" evidence="1">
    <location>
        <begin position="415"/>
        <end position="424"/>
    </location>
</feature>
<proteinExistence type="predicted"/>
<evidence type="ECO:0000313" key="3">
    <source>
        <dbReference type="Proteomes" id="UP000027120"/>
    </source>
</evidence>
<gene>
    <name evidence="2" type="ORF">CISIN_1g012781mg</name>
</gene>
<dbReference type="AlphaFoldDB" id="A0A067E6R6"/>
<dbReference type="PaxDb" id="2711-XP_006469074.1"/>